<dbReference type="AlphaFoldDB" id="A0A2T1DCA1"/>
<reference evidence="2 3" key="1">
    <citation type="submission" date="2018-02" db="EMBL/GenBank/DDBJ databases">
        <authorList>
            <person name="Cohen D.B."/>
            <person name="Kent A.D."/>
        </authorList>
    </citation>
    <scope>NUCLEOTIDE SEQUENCE [LARGE SCALE GENOMIC DNA]</scope>
    <source>
        <strain evidence="2 3">ULC007</strain>
    </source>
</reference>
<name>A0A2T1DCA1_9CYAN</name>
<gene>
    <name evidence="2" type="ORF">C7B65_16325</name>
</gene>
<evidence type="ECO:0000313" key="2">
    <source>
        <dbReference type="EMBL" id="PSB18087.1"/>
    </source>
</evidence>
<proteinExistence type="predicted"/>
<dbReference type="InterPro" id="IPR054181">
    <property type="entry name" value="DUF6888"/>
</dbReference>
<keyword evidence="3" id="KW-1185">Reference proteome</keyword>
<sequence>MRRPLSPTSKQEARCFILCQNLTTLYRPIYLVRLNERAGDICILAGEEIEIIITRDGEWSFENEA</sequence>
<evidence type="ECO:0000313" key="3">
    <source>
        <dbReference type="Proteomes" id="UP000238634"/>
    </source>
</evidence>
<accession>A0A2T1DCA1</accession>
<dbReference type="RefSeq" id="WP_073073308.1">
    <property type="nucleotide sequence ID" value="NZ_MPPI01000022.1"/>
</dbReference>
<dbReference type="EMBL" id="PVWG01000020">
    <property type="protein sequence ID" value="PSB18087.1"/>
    <property type="molecule type" value="Genomic_DNA"/>
</dbReference>
<comment type="caution">
    <text evidence="2">The sequence shown here is derived from an EMBL/GenBank/DDBJ whole genome shotgun (WGS) entry which is preliminary data.</text>
</comment>
<dbReference type="Pfam" id="PF21828">
    <property type="entry name" value="DUF6888"/>
    <property type="match status" value="1"/>
</dbReference>
<protein>
    <recommendedName>
        <fullName evidence="1">DUF6888 domain-containing protein</fullName>
    </recommendedName>
</protein>
<evidence type="ECO:0000259" key="1">
    <source>
        <dbReference type="Pfam" id="PF21828"/>
    </source>
</evidence>
<reference evidence="2 3" key="2">
    <citation type="submission" date="2018-03" db="EMBL/GenBank/DDBJ databases">
        <title>The ancient ancestry and fast evolution of plastids.</title>
        <authorList>
            <person name="Moore K.R."/>
            <person name="Magnabosco C."/>
            <person name="Momper L."/>
            <person name="Gold D.A."/>
            <person name="Bosak T."/>
            <person name="Fournier G.P."/>
        </authorList>
    </citation>
    <scope>NUCLEOTIDE SEQUENCE [LARGE SCALE GENOMIC DNA]</scope>
    <source>
        <strain evidence="2 3">ULC007</strain>
    </source>
</reference>
<organism evidence="2 3">
    <name type="scientific">Phormidesmis priestleyi ULC007</name>
    <dbReference type="NCBI Taxonomy" id="1920490"/>
    <lineage>
        <taxon>Bacteria</taxon>
        <taxon>Bacillati</taxon>
        <taxon>Cyanobacteriota</taxon>
        <taxon>Cyanophyceae</taxon>
        <taxon>Leptolyngbyales</taxon>
        <taxon>Leptolyngbyaceae</taxon>
        <taxon>Phormidesmis</taxon>
    </lineage>
</organism>
<feature type="domain" description="DUF6888" evidence="1">
    <location>
        <begin position="7"/>
        <end position="60"/>
    </location>
</feature>
<dbReference type="OrthoDB" id="490850at2"/>
<dbReference type="Proteomes" id="UP000238634">
    <property type="component" value="Unassembled WGS sequence"/>
</dbReference>